<protein>
    <submittedName>
        <fullName evidence="2">Uncharacterized protein</fullName>
    </submittedName>
</protein>
<organism evidence="2 3">
    <name type="scientific">Microcystis aeruginosa BLCC-F108</name>
    <dbReference type="NCBI Taxonomy" id="2755317"/>
    <lineage>
        <taxon>Bacteria</taxon>
        <taxon>Bacillati</taxon>
        <taxon>Cyanobacteriota</taxon>
        <taxon>Cyanophyceae</taxon>
        <taxon>Oscillatoriophycideae</taxon>
        <taxon>Chroococcales</taxon>
        <taxon>Microcystaceae</taxon>
        <taxon>Microcystis</taxon>
    </lineage>
</organism>
<feature type="compositionally biased region" description="Basic and acidic residues" evidence="1">
    <location>
        <begin position="1"/>
        <end position="19"/>
    </location>
</feature>
<gene>
    <name evidence="2" type="ORF">H0902_10610</name>
</gene>
<dbReference type="Proteomes" id="UP000551499">
    <property type="component" value="Unassembled WGS sequence"/>
</dbReference>
<dbReference type="EMBL" id="JACEGB010000187">
    <property type="protein sequence ID" value="MBC1191243.1"/>
    <property type="molecule type" value="Genomic_DNA"/>
</dbReference>
<evidence type="ECO:0000256" key="1">
    <source>
        <dbReference type="SAM" id="MobiDB-lite"/>
    </source>
</evidence>
<evidence type="ECO:0000313" key="2">
    <source>
        <dbReference type="EMBL" id="MBC1191243.1"/>
    </source>
</evidence>
<accession>A0A841UJP8</accession>
<comment type="caution">
    <text evidence="2">The sequence shown here is derived from an EMBL/GenBank/DDBJ whole genome shotgun (WGS) entry which is preliminary data.</text>
</comment>
<reference evidence="2 3" key="1">
    <citation type="submission" date="2020-07" db="EMBL/GenBank/DDBJ databases">
        <title>Genomes of two Microcystis aeruginosa (Cyanobacteria) strains from Florida (USA) with disparate toxicogenic potential.</title>
        <authorList>
            <person name="Lefler F.W."/>
            <person name="Barbosa M."/>
            <person name="Berthold D.E."/>
            <person name="Laughinghouse H.D. IV."/>
        </authorList>
    </citation>
    <scope>NUCLEOTIDE SEQUENCE [LARGE SCALE GENOMIC DNA]</scope>
    <source>
        <strain evidence="2 3">BLCCF108</strain>
    </source>
</reference>
<dbReference type="RefSeq" id="WP_002786317.1">
    <property type="nucleotide sequence ID" value="NZ_JACEGB010000187.1"/>
</dbReference>
<proteinExistence type="predicted"/>
<evidence type="ECO:0000313" key="3">
    <source>
        <dbReference type="Proteomes" id="UP000551499"/>
    </source>
</evidence>
<sequence>MSTHNLDDKKLSLDREGETPQKLAYRSPKIYHLGSLERVNANQAGNQYDGPDRSFYYNA</sequence>
<dbReference type="AlphaFoldDB" id="A0A841UJP8"/>
<name>A0A841UJP8_MICAE</name>
<feature type="region of interest" description="Disordered" evidence="1">
    <location>
        <begin position="1"/>
        <end position="25"/>
    </location>
</feature>